<gene>
    <name evidence="3" type="ORF">KILIM_143_00010</name>
</gene>
<dbReference type="InterPro" id="IPR023286">
    <property type="entry name" value="ABATE_dom_sf"/>
</dbReference>
<dbReference type="Pfam" id="PF11706">
    <property type="entry name" value="zf-CGNR"/>
    <property type="match status" value="1"/>
</dbReference>
<keyword evidence="4" id="KW-1185">Reference proteome</keyword>
<dbReference type="InterPro" id="IPR010852">
    <property type="entry name" value="ABATE"/>
</dbReference>
<dbReference type="EMBL" id="BAHD01000143">
    <property type="protein sequence ID" value="GAB98384.1"/>
    <property type="molecule type" value="Genomic_DNA"/>
</dbReference>
<dbReference type="InterPro" id="IPR021005">
    <property type="entry name" value="Znf_CGNR"/>
</dbReference>
<dbReference type="Proteomes" id="UP000008366">
    <property type="component" value="Unassembled WGS sequence"/>
</dbReference>
<organism evidence="3 4">
    <name type="scientific">Kineosphaera limosa NBRC 100340</name>
    <dbReference type="NCBI Taxonomy" id="1184609"/>
    <lineage>
        <taxon>Bacteria</taxon>
        <taxon>Bacillati</taxon>
        <taxon>Actinomycetota</taxon>
        <taxon>Actinomycetes</taxon>
        <taxon>Micrococcales</taxon>
        <taxon>Dermatophilaceae</taxon>
        <taxon>Kineosphaera</taxon>
    </lineage>
</organism>
<dbReference type="SUPFAM" id="SSF160904">
    <property type="entry name" value="Jann2411-like"/>
    <property type="match status" value="1"/>
</dbReference>
<accession>K6XHT9</accession>
<dbReference type="PANTHER" id="PTHR35525">
    <property type="entry name" value="BLL6575 PROTEIN"/>
    <property type="match status" value="1"/>
</dbReference>
<reference evidence="3 4" key="1">
    <citation type="submission" date="2012-08" db="EMBL/GenBank/DDBJ databases">
        <title>Whole genome shotgun sequence of Kineosphaera limosa NBRC 100340.</title>
        <authorList>
            <person name="Yoshida I."/>
            <person name="Isaki S."/>
            <person name="Hosoyama A."/>
            <person name="Tsuchikane K."/>
            <person name="Katsumata H."/>
            <person name="Ando Y."/>
            <person name="Ohji S."/>
            <person name="Hamada M."/>
            <person name="Tamura T."/>
            <person name="Yamazoe A."/>
            <person name="Yamazaki S."/>
            <person name="Fujita N."/>
        </authorList>
    </citation>
    <scope>NUCLEOTIDE SEQUENCE [LARGE SCALE GENOMIC DNA]</scope>
    <source>
        <strain evidence="3 4">NBRC 100340</strain>
    </source>
</reference>
<dbReference type="Gene3D" id="1.10.3300.10">
    <property type="entry name" value="Jann2411-like domain"/>
    <property type="match status" value="1"/>
</dbReference>
<sequence length="193" mass="20734">MSFSFVSDNLALDLAGTRKWRRRTEPEELLGGPSDLGAWLEQSGVIDAASTITEGDLYDAVRLREAAYRAFGARAVDAVIDAADIETLNDFAAPAPAGISWHGGALHRSGDVTAALSDVARSALCLLGEAAAVVKQCQGADCTRLFVDRSRGRRRCWCGMEECGNKAKAASYRARRRNAATRTGSGSQSRRLR</sequence>
<dbReference type="PANTHER" id="PTHR35525:SF3">
    <property type="entry name" value="BLL6575 PROTEIN"/>
    <property type="match status" value="1"/>
</dbReference>
<evidence type="ECO:0000259" key="2">
    <source>
        <dbReference type="Pfam" id="PF11706"/>
    </source>
</evidence>
<proteinExistence type="predicted"/>
<dbReference type="AlphaFoldDB" id="K6XHT9"/>
<dbReference type="Pfam" id="PF07336">
    <property type="entry name" value="ABATE"/>
    <property type="match status" value="1"/>
</dbReference>
<feature type="domain" description="Zinc finger CGNR" evidence="2">
    <location>
        <begin position="134"/>
        <end position="176"/>
    </location>
</feature>
<dbReference type="STRING" id="1184609.KILIM_143_00010"/>
<evidence type="ECO:0000313" key="3">
    <source>
        <dbReference type="EMBL" id="GAB98384.1"/>
    </source>
</evidence>
<evidence type="ECO:0000313" key="4">
    <source>
        <dbReference type="Proteomes" id="UP000008366"/>
    </source>
</evidence>
<dbReference type="eggNOG" id="COG5516">
    <property type="taxonomic scope" value="Bacteria"/>
</dbReference>
<feature type="region of interest" description="Disordered" evidence="1">
    <location>
        <begin position="174"/>
        <end position="193"/>
    </location>
</feature>
<comment type="caution">
    <text evidence="3">The sequence shown here is derived from an EMBL/GenBank/DDBJ whole genome shotgun (WGS) entry which is preliminary data.</text>
</comment>
<dbReference type="RefSeq" id="WP_006594916.1">
    <property type="nucleotide sequence ID" value="NZ_BAHD01000143.1"/>
</dbReference>
<evidence type="ECO:0000256" key="1">
    <source>
        <dbReference type="SAM" id="MobiDB-lite"/>
    </source>
</evidence>
<name>K6XHT9_9MICO</name>
<protein>
    <recommendedName>
        <fullName evidence="2">Zinc finger CGNR domain-containing protein</fullName>
    </recommendedName>
</protein>